<keyword evidence="1" id="KW-0812">Transmembrane</keyword>
<keyword evidence="1" id="KW-1133">Transmembrane helix</keyword>
<gene>
    <name evidence="2" type="ORF">J2S19_001144</name>
</gene>
<organism evidence="2 3">
    <name type="scientific">Metabacillus malikii</name>
    <dbReference type="NCBI Taxonomy" id="1504265"/>
    <lineage>
        <taxon>Bacteria</taxon>
        <taxon>Bacillati</taxon>
        <taxon>Bacillota</taxon>
        <taxon>Bacilli</taxon>
        <taxon>Bacillales</taxon>
        <taxon>Bacillaceae</taxon>
        <taxon>Metabacillus</taxon>
    </lineage>
</organism>
<evidence type="ECO:0008006" key="4">
    <source>
        <dbReference type="Google" id="ProtNLM"/>
    </source>
</evidence>
<proteinExistence type="predicted"/>
<accession>A0ABT9ZCC3</accession>
<dbReference type="RefSeq" id="WP_307338315.1">
    <property type="nucleotide sequence ID" value="NZ_JAUSUD010000003.1"/>
</dbReference>
<evidence type="ECO:0000256" key="1">
    <source>
        <dbReference type="SAM" id="Phobius"/>
    </source>
</evidence>
<evidence type="ECO:0000313" key="3">
    <source>
        <dbReference type="Proteomes" id="UP001234495"/>
    </source>
</evidence>
<keyword evidence="3" id="KW-1185">Reference proteome</keyword>
<dbReference type="Proteomes" id="UP001234495">
    <property type="component" value="Unassembled WGS sequence"/>
</dbReference>
<keyword evidence="1" id="KW-0472">Membrane</keyword>
<dbReference type="EMBL" id="JAUSUD010000003">
    <property type="protein sequence ID" value="MDQ0229892.1"/>
    <property type="molecule type" value="Genomic_DNA"/>
</dbReference>
<comment type="caution">
    <text evidence="2">The sequence shown here is derived from an EMBL/GenBank/DDBJ whole genome shotgun (WGS) entry which is preliminary data.</text>
</comment>
<protein>
    <recommendedName>
        <fullName evidence="4">Histidine kinase</fullName>
    </recommendedName>
</protein>
<feature type="transmembrane region" description="Helical" evidence="1">
    <location>
        <begin position="33"/>
        <end position="52"/>
    </location>
</feature>
<evidence type="ECO:0000313" key="2">
    <source>
        <dbReference type="EMBL" id="MDQ0229892.1"/>
    </source>
</evidence>
<feature type="transmembrane region" description="Helical" evidence="1">
    <location>
        <begin position="64"/>
        <end position="82"/>
    </location>
</feature>
<name>A0ABT9ZCC3_9BACI</name>
<reference evidence="2 3" key="1">
    <citation type="submission" date="2023-07" db="EMBL/GenBank/DDBJ databases">
        <title>Genomic Encyclopedia of Type Strains, Phase IV (KMG-IV): sequencing the most valuable type-strain genomes for metagenomic binning, comparative biology and taxonomic classification.</title>
        <authorList>
            <person name="Goeker M."/>
        </authorList>
    </citation>
    <scope>NUCLEOTIDE SEQUENCE [LARGE SCALE GENOMIC DNA]</scope>
    <source>
        <strain evidence="2 3">DSM 29005</strain>
    </source>
</reference>
<sequence>MNIVKWMMYSTALLIVVIPTTIALFSATSFSSSFSHTMITLAILLVIAAKLLNVVQKRQQNKTYAGDVGAVVGLLLVVIIRFI</sequence>